<reference evidence="3" key="1">
    <citation type="journal article" date="2019" name="Environ. Microbiol.">
        <title>Fungal ecological strategies reflected in gene transcription - a case study of two litter decomposers.</title>
        <authorList>
            <person name="Barbi F."/>
            <person name="Kohler A."/>
            <person name="Barry K."/>
            <person name="Baskaran P."/>
            <person name="Daum C."/>
            <person name="Fauchery L."/>
            <person name="Ihrmark K."/>
            <person name="Kuo A."/>
            <person name="LaButti K."/>
            <person name="Lipzen A."/>
            <person name="Morin E."/>
            <person name="Grigoriev I.V."/>
            <person name="Henrissat B."/>
            <person name="Lindahl B."/>
            <person name="Martin F."/>
        </authorList>
    </citation>
    <scope>NUCLEOTIDE SEQUENCE</scope>
    <source>
        <strain evidence="3">JB14</strain>
    </source>
</reference>
<feature type="region of interest" description="Disordered" evidence="1">
    <location>
        <begin position="1"/>
        <end position="21"/>
    </location>
</feature>
<keyword evidence="4" id="KW-1185">Reference proteome</keyword>
<evidence type="ECO:0000313" key="3">
    <source>
        <dbReference type="EMBL" id="KAE9404799.1"/>
    </source>
</evidence>
<feature type="region of interest" description="Disordered" evidence="1">
    <location>
        <begin position="130"/>
        <end position="159"/>
    </location>
</feature>
<keyword evidence="2" id="KW-1133">Transmembrane helix</keyword>
<accession>A0A6A4I223</accession>
<evidence type="ECO:0000256" key="2">
    <source>
        <dbReference type="SAM" id="Phobius"/>
    </source>
</evidence>
<protein>
    <submittedName>
        <fullName evidence="3">Uncharacterized protein</fullName>
    </submittedName>
</protein>
<sequence length="280" mass="30840">MAQGWHDKFSPPSPSPTRPTLTRKPSFETPLSLFLFALSLITSIVILSEFVVSYPRIFLSFVLPYASKQQLDLAEFTLETKLETLEWHTQIHASALAFGALVFVWYRIIILGLESLIELGKLFGLECTTTSNSDDEDSGSGSNACVEKENESPDFVTGNSRNKHASLTRVCVSILLGIIIINDCIFNRTRLSVSASSLSTSDINPAISLFVEIKLIQTILPGSILPGAITRLISMASRAFPICVAEVSVLFLVLYGIGWVSYYRSDERSSRTTTSRSTES</sequence>
<organism evidence="3 4">
    <name type="scientific">Gymnopus androsaceus JB14</name>
    <dbReference type="NCBI Taxonomy" id="1447944"/>
    <lineage>
        <taxon>Eukaryota</taxon>
        <taxon>Fungi</taxon>
        <taxon>Dikarya</taxon>
        <taxon>Basidiomycota</taxon>
        <taxon>Agaricomycotina</taxon>
        <taxon>Agaricomycetes</taxon>
        <taxon>Agaricomycetidae</taxon>
        <taxon>Agaricales</taxon>
        <taxon>Marasmiineae</taxon>
        <taxon>Omphalotaceae</taxon>
        <taxon>Gymnopus</taxon>
    </lineage>
</organism>
<feature type="transmembrane region" description="Helical" evidence="2">
    <location>
        <begin position="91"/>
        <end position="113"/>
    </location>
</feature>
<keyword evidence="2" id="KW-0812">Transmembrane</keyword>
<evidence type="ECO:0000256" key="1">
    <source>
        <dbReference type="SAM" id="MobiDB-lite"/>
    </source>
</evidence>
<proteinExistence type="predicted"/>
<feature type="transmembrane region" description="Helical" evidence="2">
    <location>
        <begin position="239"/>
        <end position="262"/>
    </location>
</feature>
<dbReference type="Proteomes" id="UP000799118">
    <property type="component" value="Unassembled WGS sequence"/>
</dbReference>
<name>A0A6A4I223_9AGAR</name>
<gene>
    <name evidence="3" type="ORF">BT96DRAFT_973002</name>
</gene>
<dbReference type="AlphaFoldDB" id="A0A6A4I223"/>
<keyword evidence="2" id="KW-0472">Membrane</keyword>
<dbReference type="OrthoDB" id="3065223at2759"/>
<feature type="transmembrane region" description="Helical" evidence="2">
    <location>
        <begin position="33"/>
        <end position="54"/>
    </location>
</feature>
<evidence type="ECO:0000313" key="4">
    <source>
        <dbReference type="Proteomes" id="UP000799118"/>
    </source>
</evidence>
<dbReference type="EMBL" id="ML769414">
    <property type="protein sequence ID" value="KAE9404799.1"/>
    <property type="molecule type" value="Genomic_DNA"/>
</dbReference>